<dbReference type="InterPro" id="IPR009081">
    <property type="entry name" value="PP-bd_ACP"/>
</dbReference>
<evidence type="ECO:0000259" key="4">
    <source>
        <dbReference type="Pfam" id="PF00550"/>
    </source>
</evidence>
<proteinExistence type="predicted"/>
<protein>
    <submittedName>
        <fullName evidence="6">L-aminoadipate-semialdehyde dehydrogenase</fullName>
    </submittedName>
</protein>
<name>A0A0B7FE74_THACB</name>
<keyword evidence="2" id="KW-0597">Phosphoprotein</keyword>
<dbReference type="InterPro" id="IPR036736">
    <property type="entry name" value="ACP-like_sf"/>
</dbReference>
<dbReference type="InterPro" id="IPR020845">
    <property type="entry name" value="AMP-binding_CS"/>
</dbReference>
<dbReference type="PANTHER" id="PTHR43439">
    <property type="entry name" value="PHENYLACETATE-COENZYME A LIGASE"/>
    <property type="match status" value="1"/>
</dbReference>
<dbReference type="Proteomes" id="UP000059188">
    <property type="component" value="Unassembled WGS sequence"/>
</dbReference>
<feature type="domain" description="Thioester reductase (TE)" evidence="5">
    <location>
        <begin position="722"/>
        <end position="882"/>
    </location>
</feature>
<dbReference type="SUPFAM" id="SSF47336">
    <property type="entry name" value="ACP-like"/>
    <property type="match status" value="1"/>
</dbReference>
<dbReference type="STRING" id="1108050.A0A0B7FE74"/>
<evidence type="ECO:0000256" key="1">
    <source>
        <dbReference type="ARBA" id="ARBA00022450"/>
    </source>
</evidence>
<organism evidence="6 7">
    <name type="scientific">Thanatephorus cucumeris (strain AG1-IB / isolate 7/3/14)</name>
    <name type="common">Lettuce bottom rot fungus</name>
    <name type="synonym">Rhizoctonia solani</name>
    <dbReference type="NCBI Taxonomy" id="1108050"/>
    <lineage>
        <taxon>Eukaryota</taxon>
        <taxon>Fungi</taxon>
        <taxon>Dikarya</taxon>
        <taxon>Basidiomycota</taxon>
        <taxon>Agaricomycotina</taxon>
        <taxon>Agaricomycetes</taxon>
        <taxon>Cantharellales</taxon>
        <taxon>Ceratobasidiaceae</taxon>
        <taxon>Rhizoctonia</taxon>
        <taxon>Rhizoctonia solani AG-1</taxon>
    </lineage>
</organism>
<gene>
    <name evidence="6" type="ORF">RSOLAG1IB_07115</name>
</gene>
<evidence type="ECO:0000256" key="2">
    <source>
        <dbReference type="ARBA" id="ARBA00022553"/>
    </source>
</evidence>
<dbReference type="InterPro" id="IPR000873">
    <property type="entry name" value="AMP-dep_synth/lig_dom"/>
</dbReference>
<dbReference type="PROSITE" id="PS00455">
    <property type="entry name" value="AMP_BINDING"/>
    <property type="match status" value="1"/>
</dbReference>
<keyword evidence="1" id="KW-0596">Phosphopantetheine</keyword>
<reference evidence="6 7" key="1">
    <citation type="submission" date="2014-11" db="EMBL/GenBank/DDBJ databases">
        <authorList>
            <person name="Wibberg Daniel"/>
        </authorList>
    </citation>
    <scope>NUCLEOTIDE SEQUENCE [LARGE SCALE GENOMIC DNA]</scope>
    <source>
        <strain evidence="6">Rhizoctonia solani AG1-IB 7/3/14</strain>
    </source>
</reference>
<evidence type="ECO:0000313" key="6">
    <source>
        <dbReference type="EMBL" id="CEL54512.1"/>
    </source>
</evidence>
<dbReference type="AlphaFoldDB" id="A0A0B7FE74"/>
<sequence length="1031" mass="113735">MIPTSTDFVFPPTDGSLPPALAIDFHLKYNPSHSWSILYDVDDSSQTSITYEQLAHAVHRAAHILNPEGKFAQGTQIGLLVSTHTVQYVVMILGAMRAGLVPFPISPRTHVPGIAHLLVSTQTSLLVTGGSQSINDITLELTQSLTDIDFHVHFIELPPLKSILPDLHKYGIKSEHRSFRPLKPLTNDTTVTVLHSSGSTGMPRPVKLHLEGILKNFVNQPFGWLHAAGSRFGLMALPTFHAMGVFLQVIMPLYAGYTQVMFAPSSTPVVPTPDVTMKTAVGANCEYLMSVPAFLEGRERNLTASPNEGYCVRIHCCYGATEVGHVHEIWDLKGPSDWGYIKFSPRVDVRFIPQNDADNTFELVFVASDAHRPFILNYESDGKPAYRTKDLVVRHPSKPDLWRILGRLDDQIILLNGEKTNPGPMEVEIVKCPIVRYAVIFGRERNQTGVLIELEDSSSDLYRTGEGLFRAQEEIWPFIERANRLSPTHSRLDKRAIVFANPARPLPRTPKGTVSRSAALELYANDVQDMYLELETDSNTTNNFDLLDSCSGPEDMEIWVKTCVQNLLDRDIDVAADLFQQGMDSLTATMFLRTLKSTLHAAAKLNQQSIFAKPTVRQLTQLLVQISENNFSTADSTTEKLQDIRAMIQKYDSSWPRQIACCLQPVKKEHIVVTGTTGGLGSHLLARLLQSDKVERIWAMNRRSSKGNWDRQIASFEDKLLDIRSEATAIIHNAWQVNFNLSLQSFEPSVCGVRNLLDLARQSIAPTGCPRFMFASSIAVAGFGSPGRHLNETTVSLEDGVASIGYGQSKLVAEKLLESARRSGLHTCIVRLGQLTGDAASGSWSATDWVPSLVGSSVSIGCLPGAIGTVSWLPLDVAADSIIDVCVARSGTLPPIVHACHPRPVAWMDIMSTLSTAMASRVGSEVPIIRFDDWNRRVMEAAASFKGSESDRFARFPSTKIQATVNGMVRADNELRARGDASNAESGGTVRLDISTAKAISKNLRLAPELGMGYVQMWVEYWESMGLFRFT</sequence>
<feature type="domain" description="Carrier" evidence="4">
    <location>
        <begin position="559"/>
        <end position="623"/>
    </location>
</feature>
<dbReference type="Gene3D" id="3.40.50.720">
    <property type="entry name" value="NAD(P)-binding Rossmann-like Domain"/>
    <property type="match status" value="1"/>
</dbReference>
<feature type="domain" description="Thioester reductase (TE)" evidence="5">
    <location>
        <begin position="673"/>
        <end position="717"/>
    </location>
</feature>
<evidence type="ECO:0000259" key="5">
    <source>
        <dbReference type="Pfam" id="PF07993"/>
    </source>
</evidence>
<dbReference type="PANTHER" id="PTHR43439:SF2">
    <property type="entry name" value="ENZYME, PUTATIVE (JCVI)-RELATED"/>
    <property type="match status" value="1"/>
</dbReference>
<dbReference type="InterPro" id="IPR042099">
    <property type="entry name" value="ANL_N_sf"/>
</dbReference>
<dbReference type="OrthoDB" id="429813at2759"/>
<dbReference type="EMBL" id="LN679116">
    <property type="protein sequence ID" value="CEL54512.1"/>
    <property type="molecule type" value="Genomic_DNA"/>
</dbReference>
<dbReference type="Gene3D" id="3.40.50.12780">
    <property type="entry name" value="N-terminal domain of ligase-like"/>
    <property type="match status" value="1"/>
</dbReference>
<dbReference type="Pfam" id="PF00501">
    <property type="entry name" value="AMP-binding"/>
    <property type="match status" value="1"/>
</dbReference>
<evidence type="ECO:0000259" key="3">
    <source>
        <dbReference type="Pfam" id="PF00501"/>
    </source>
</evidence>
<dbReference type="SUPFAM" id="SSF56801">
    <property type="entry name" value="Acetyl-CoA synthetase-like"/>
    <property type="match status" value="1"/>
</dbReference>
<dbReference type="InterPro" id="IPR036291">
    <property type="entry name" value="NAD(P)-bd_dom_sf"/>
</dbReference>
<dbReference type="SUPFAM" id="SSF51735">
    <property type="entry name" value="NAD(P)-binding Rossmann-fold domains"/>
    <property type="match status" value="1"/>
</dbReference>
<dbReference type="Pfam" id="PF00550">
    <property type="entry name" value="PP-binding"/>
    <property type="match status" value="1"/>
</dbReference>
<dbReference type="InterPro" id="IPR013120">
    <property type="entry name" value="FAR_NAD-bd"/>
</dbReference>
<evidence type="ECO:0000313" key="7">
    <source>
        <dbReference type="Proteomes" id="UP000059188"/>
    </source>
</evidence>
<feature type="domain" description="AMP-dependent synthetase/ligase" evidence="3">
    <location>
        <begin position="44"/>
        <end position="296"/>
    </location>
</feature>
<keyword evidence="7" id="KW-1185">Reference proteome</keyword>
<dbReference type="InterPro" id="IPR051414">
    <property type="entry name" value="Adenylate-forming_Reductase"/>
</dbReference>
<dbReference type="Pfam" id="PF07993">
    <property type="entry name" value="NAD_binding_4"/>
    <property type="match status" value="2"/>
</dbReference>
<dbReference type="Gene3D" id="1.10.1200.10">
    <property type="entry name" value="ACP-like"/>
    <property type="match status" value="1"/>
</dbReference>
<accession>A0A0B7FE74</accession>
<dbReference type="Pfam" id="PF23562">
    <property type="entry name" value="AMP-binding_C_3"/>
    <property type="match status" value="1"/>
</dbReference>